<evidence type="ECO:0000259" key="9">
    <source>
        <dbReference type="Pfam" id="PF01138"/>
    </source>
</evidence>
<sequence>MMNLNPLSDCEKNFILEAASQKVRLDGRKKEEYRPLKIVFGLDWGNCLVTLGTTRVFAQVSCEIYQPNNSRPNEGILQISAELAGDNKLTDLTKINQVLERFYKDSKCIDLESLCIIAEEKVWKIKVDLSVLNMDGNTLGCCSIATLAALMHFRYPDVVSTGEKIIVYSSSERDPIPLSLHHHPVIASFAIFEKYDFIILDPSFLEDKVCDNKLSICFNNHRELCGVDIEGCACLSQELLMNCSNLAANIVIKLVDKIKSVIQSDIENRSNKSIQGLEPEFSKNCGLKLRLPNEIDFVDPLNQEIINNEIDFVGPLNQEIINNEIEEKMDIDQEVINILPETAITISHNNFNQIEKLNDKLIILDTESSSSSSDDNDVEVINHYKLDDVRPVIGEYIVSDDENSDTGTIILD</sequence>
<keyword evidence="7" id="KW-0539">Nucleus</keyword>
<protein>
    <recommendedName>
        <fullName evidence="4">Exosome complex component RRP45</fullName>
    </recommendedName>
    <alternativeName>
        <fullName evidence="8">Exosome component 9</fullName>
    </alternativeName>
</protein>
<dbReference type="GO" id="GO:0000467">
    <property type="term" value="P:exonucleolytic trimming to generate mature 3'-end of 5.8S rRNA from tricistronic rRNA transcript (SSU-rRNA, 5.8S rRNA, LSU-rRNA)"/>
    <property type="evidence" value="ECO:0007669"/>
    <property type="project" value="TreeGrafter"/>
</dbReference>
<evidence type="ECO:0000256" key="8">
    <source>
        <dbReference type="ARBA" id="ARBA00032660"/>
    </source>
</evidence>
<dbReference type="GO" id="GO:0000177">
    <property type="term" value="C:cytoplasmic exosome (RNase complex)"/>
    <property type="evidence" value="ECO:0007669"/>
    <property type="project" value="TreeGrafter"/>
</dbReference>
<dbReference type="PANTHER" id="PTHR11097">
    <property type="entry name" value="EXOSOME COMPLEX EXONUCLEASE RIBOSOMAL RNA PROCESSING PROTEIN"/>
    <property type="match status" value="1"/>
</dbReference>
<dbReference type="Pfam" id="PF01138">
    <property type="entry name" value="RNase_PH"/>
    <property type="match status" value="1"/>
</dbReference>
<keyword evidence="12" id="KW-1185">Reference proteome</keyword>
<dbReference type="SUPFAM" id="SSF55666">
    <property type="entry name" value="Ribonuclease PH domain 2-like"/>
    <property type="match status" value="1"/>
</dbReference>
<evidence type="ECO:0000313" key="12">
    <source>
        <dbReference type="Proteomes" id="UP000325440"/>
    </source>
</evidence>
<dbReference type="GO" id="GO:0071035">
    <property type="term" value="P:nuclear polyadenylation-dependent rRNA catabolic process"/>
    <property type="evidence" value="ECO:0007669"/>
    <property type="project" value="TreeGrafter"/>
</dbReference>
<gene>
    <name evidence="11" type="ORF">CINCED_3A022658</name>
</gene>
<dbReference type="CDD" id="cd11368">
    <property type="entry name" value="RNase_PH_RRP45"/>
    <property type="match status" value="1"/>
</dbReference>
<proteinExistence type="inferred from homology"/>
<keyword evidence="6" id="KW-0694">RNA-binding</keyword>
<evidence type="ECO:0000256" key="6">
    <source>
        <dbReference type="ARBA" id="ARBA00022884"/>
    </source>
</evidence>
<dbReference type="GO" id="GO:0034475">
    <property type="term" value="P:U4 snRNA 3'-end processing"/>
    <property type="evidence" value="ECO:0007669"/>
    <property type="project" value="TreeGrafter"/>
</dbReference>
<evidence type="ECO:0000256" key="4">
    <source>
        <dbReference type="ARBA" id="ARBA00019572"/>
    </source>
</evidence>
<feature type="domain" description="Exoribonuclease phosphorolytic" evidence="9">
    <location>
        <begin position="32"/>
        <end position="156"/>
    </location>
</feature>
<dbReference type="GO" id="GO:0034473">
    <property type="term" value="P:U1 snRNA 3'-end processing"/>
    <property type="evidence" value="ECO:0007669"/>
    <property type="project" value="TreeGrafter"/>
</dbReference>
<feature type="domain" description="Exoribonuclease phosphorolytic" evidence="10">
    <location>
        <begin position="184"/>
        <end position="248"/>
    </location>
</feature>
<dbReference type="GO" id="GO:0071028">
    <property type="term" value="P:nuclear mRNA surveillance"/>
    <property type="evidence" value="ECO:0007669"/>
    <property type="project" value="TreeGrafter"/>
</dbReference>
<dbReference type="SUPFAM" id="SSF54211">
    <property type="entry name" value="Ribosomal protein S5 domain 2-like"/>
    <property type="match status" value="1"/>
</dbReference>
<dbReference type="InterPro" id="IPR033100">
    <property type="entry name" value="Rrp45"/>
</dbReference>
<keyword evidence="5" id="KW-0963">Cytoplasm</keyword>
<evidence type="ECO:0000256" key="5">
    <source>
        <dbReference type="ARBA" id="ARBA00022490"/>
    </source>
</evidence>
<dbReference type="InterPro" id="IPR001247">
    <property type="entry name" value="ExoRNase_PH_dom1"/>
</dbReference>
<dbReference type="Gene3D" id="3.30.230.70">
    <property type="entry name" value="GHMP Kinase, N-terminal domain"/>
    <property type="match status" value="1"/>
</dbReference>
<dbReference type="GO" id="GO:0034476">
    <property type="term" value="P:U5 snRNA 3'-end processing"/>
    <property type="evidence" value="ECO:0007669"/>
    <property type="project" value="TreeGrafter"/>
</dbReference>
<dbReference type="InterPro" id="IPR015847">
    <property type="entry name" value="ExoRNase_PH_dom2"/>
</dbReference>
<name>A0A5E4MLL5_9HEMI</name>
<dbReference type="AlphaFoldDB" id="A0A5E4MLL5"/>
<evidence type="ECO:0000256" key="1">
    <source>
        <dbReference type="ARBA" id="ARBA00004123"/>
    </source>
</evidence>
<dbReference type="OrthoDB" id="10264038at2759"/>
<evidence type="ECO:0000313" key="11">
    <source>
        <dbReference type="EMBL" id="VVC33122.1"/>
    </source>
</evidence>
<accession>A0A5E4MLL5</accession>
<dbReference type="GO" id="GO:0035925">
    <property type="term" value="F:mRNA 3'-UTR AU-rich region binding"/>
    <property type="evidence" value="ECO:0007669"/>
    <property type="project" value="TreeGrafter"/>
</dbReference>
<comment type="similarity">
    <text evidence="3">Belongs to the RNase PH family.</text>
</comment>
<dbReference type="GO" id="GO:0071038">
    <property type="term" value="P:TRAMP-dependent tRNA surveillance pathway"/>
    <property type="evidence" value="ECO:0007669"/>
    <property type="project" value="TreeGrafter"/>
</dbReference>
<dbReference type="InterPro" id="IPR036345">
    <property type="entry name" value="ExoRNase_PH_dom2_sf"/>
</dbReference>
<dbReference type="InterPro" id="IPR050590">
    <property type="entry name" value="Exosome_comp_Rrp42_subfam"/>
</dbReference>
<dbReference type="EMBL" id="CABPRJ010000963">
    <property type="protein sequence ID" value="VVC33122.1"/>
    <property type="molecule type" value="Genomic_DNA"/>
</dbReference>
<comment type="subcellular location">
    <subcellularLocation>
        <location evidence="2">Cytoplasm</location>
    </subcellularLocation>
    <subcellularLocation>
        <location evidence="1">Nucleus</location>
    </subcellularLocation>
</comment>
<evidence type="ECO:0000256" key="3">
    <source>
        <dbReference type="ARBA" id="ARBA00006678"/>
    </source>
</evidence>
<dbReference type="Pfam" id="PF03725">
    <property type="entry name" value="RNase_PH_C"/>
    <property type="match status" value="1"/>
</dbReference>
<evidence type="ECO:0000256" key="7">
    <source>
        <dbReference type="ARBA" id="ARBA00023242"/>
    </source>
</evidence>
<evidence type="ECO:0000259" key="10">
    <source>
        <dbReference type="Pfam" id="PF03725"/>
    </source>
</evidence>
<dbReference type="PANTHER" id="PTHR11097:SF14">
    <property type="entry name" value="EXOSOME COMPLEX COMPONENT RRP45"/>
    <property type="match status" value="1"/>
</dbReference>
<evidence type="ECO:0000256" key="2">
    <source>
        <dbReference type="ARBA" id="ARBA00004496"/>
    </source>
</evidence>
<dbReference type="Proteomes" id="UP000325440">
    <property type="component" value="Unassembled WGS sequence"/>
</dbReference>
<dbReference type="InterPro" id="IPR027408">
    <property type="entry name" value="PNPase/RNase_PH_dom_sf"/>
</dbReference>
<dbReference type="InterPro" id="IPR020568">
    <property type="entry name" value="Ribosomal_Su5_D2-typ_SF"/>
</dbReference>
<organism evidence="11 12">
    <name type="scientific">Cinara cedri</name>
    <dbReference type="NCBI Taxonomy" id="506608"/>
    <lineage>
        <taxon>Eukaryota</taxon>
        <taxon>Metazoa</taxon>
        <taxon>Ecdysozoa</taxon>
        <taxon>Arthropoda</taxon>
        <taxon>Hexapoda</taxon>
        <taxon>Insecta</taxon>
        <taxon>Pterygota</taxon>
        <taxon>Neoptera</taxon>
        <taxon>Paraneoptera</taxon>
        <taxon>Hemiptera</taxon>
        <taxon>Sternorrhyncha</taxon>
        <taxon>Aphidomorpha</taxon>
        <taxon>Aphidoidea</taxon>
        <taxon>Aphididae</taxon>
        <taxon>Lachninae</taxon>
        <taxon>Cinara</taxon>
    </lineage>
</organism>
<dbReference type="GO" id="GO:0000176">
    <property type="term" value="C:nuclear exosome (RNase complex)"/>
    <property type="evidence" value="ECO:0007669"/>
    <property type="project" value="TreeGrafter"/>
</dbReference>
<dbReference type="GO" id="GO:0016075">
    <property type="term" value="P:rRNA catabolic process"/>
    <property type="evidence" value="ECO:0007669"/>
    <property type="project" value="TreeGrafter"/>
</dbReference>
<reference evidence="11 12" key="1">
    <citation type="submission" date="2019-08" db="EMBL/GenBank/DDBJ databases">
        <authorList>
            <person name="Alioto T."/>
            <person name="Alioto T."/>
            <person name="Gomez Garrido J."/>
        </authorList>
    </citation>
    <scope>NUCLEOTIDE SEQUENCE [LARGE SCALE GENOMIC DNA]</scope>
</reference>